<dbReference type="Gene3D" id="3.40.50.720">
    <property type="entry name" value="NAD(P)-binding Rossmann-like Domain"/>
    <property type="match status" value="1"/>
</dbReference>
<name>A0A7W5B0J6_9BACL</name>
<dbReference type="EMBL" id="JACHXK010000011">
    <property type="protein sequence ID" value="MBB3112230.1"/>
    <property type="molecule type" value="Genomic_DNA"/>
</dbReference>
<dbReference type="PANTHER" id="PTHR43708">
    <property type="entry name" value="CONSERVED EXPRESSED OXIDOREDUCTASE (EUROFUNG)"/>
    <property type="match status" value="1"/>
</dbReference>
<accession>A0A7W5B0J6</accession>
<dbReference type="Pfam" id="PF21378">
    <property type="entry name" value="YceM-like_C"/>
    <property type="match status" value="1"/>
</dbReference>
<dbReference type="InterPro" id="IPR000683">
    <property type="entry name" value="Gfo/Idh/MocA-like_OxRdtase_N"/>
</dbReference>
<dbReference type="InterPro" id="IPR051317">
    <property type="entry name" value="Gfo/Idh/MocA_oxidoreduct"/>
</dbReference>
<dbReference type="Pfam" id="PF01408">
    <property type="entry name" value="GFO_IDH_MocA"/>
    <property type="match status" value="1"/>
</dbReference>
<reference evidence="3 4" key="1">
    <citation type="submission" date="2020-08" db="EMBL/GenBank/DDBJ databases">
        <title>Genomic Encyclopedia of Type Strains, Phase III (KMG-III): the genomes of soil and plant-associated and newly described type strains.</title>
        <authorList>
            <person name="Whitman W."/>
        </authorList>
    </citation>
    <scope>NUCLEOTIDE SEQUENCE [LARGE SCALE GENOMIC DNA]</scope>
    <source>
        <strain evidence="3 4">CECT 5862</strain>
    </source>
</reference>
<dbReference type="PANTHER" id="PTHR43708:SF4">
    <property type="entry name" value="OXIDOREDUCTASE YCEM-RELATED"/>
    <property type="match status" value="1"/>
</dbReference>
<dbReference type="Proteomes" id="UP000570361">
    <property type="component" value="Unassembled WGS sequence"/>
</dbReference>
<gene>
    <name evidence="3" type="ORF">FHS18_004316</name>
</gene>
<sequence length="318" mass="34341">MGANRVRVGVVGIGDIAQKAYLPILAVHPQVEVVGLMSRNEETIKRAADQYRIAGRFTQLEELLAQRPDVVFVHSATSSHYEVAMRCLASGVHVYVDKPLSCDIRESEEMAAEAVSRGKLLAVGFNRRFAPMVTGARQWLQEAGGPQTVLVQKNRTKPQRRIAKETLYDDAIHAIDLAMWLASARGGEAELAAATVLADEQGQLRSALGMLRERQSGCTAVFSMDRGAGLDSERIELHGSGRSAVVEELERAVLYGDAAGGQTLGFGGWDSHLLRRGFVGVVEHTLASLADPASCSISADKVLGSHYMVEKLAAYLEG</sequence>
<evidence type="ECO:0000313" key="4">
    <source>
        <dbReference type="Proteomes" id="UP000570361"/>
    </source>
</evidence>
<dbReference type="Gene3D" id="3.30.360.10">
    <property type="entry name" value="Dihydrodipicolinate Reductase, domain 2"/>
    <property type="match status" value="1"/>
</dbReference>
<keyword evidence="4" id="KW-1185">Reference proteome</keyword>
<protein>
    <submittedName>
        <fullName evidence="3">Virulence factor</fullName>
    </submittedName>
</protein>
<dbReference type="SUPFAM" id="SSF55347">
    <property type="entry name" value="Glyceraldehyde-3-phosphate dehydrogenase-like, C-terminal domain"/>
    <property type="match status" value="1"/>
</dbReference>
<dbReference type="InterPro" id="IPR036291">
    <property type="entry name" value="NAD(P)-bd_dom_sf"/>
</dbReference>
<evidence type="ECO:0000259" key="2">
    <source>
        <dbReference type="Pfam" id="PF21378"/>
    </source>
</evidence>
<evidence type="ECO:0000259" key="1">
    <source>
        <dbReference type="Pfam" id="PF01408"/>
    </source>
</evidence>
<dbReference type="InterPro" id="IPR048477">
    <property type="entry name" value="YceM-like_C"/>
</dbReference>
<dbReference type="RefSeq" id="WP_183602296.1">
    <property type="nucleotide sequence ID" value="NZ_JACHXK010000011.1"/>
</dbReference>
<dbReference type="AlphaFoldDB" id="A0A7W5B0J6"/>
<evidence type="ECO:0000313" key="3">
    <source>
        <dbReference type="EMBL" id="MBB3112230.1"/>
    </source>
</evidence>
<dbReference type="GO" id="GO:0000166">
    <property type="term" value="F:nucleotide binding"/>
    <property type="evidence" value="ECO:0007669"/>
    <property type="project" value="InterPro"/>
</dbReference>
<feature type="domain" description="Gfo/Idh/MocA-like oxidoreductase N-terminal" evidence="1">
    <location>
        <begin position="6"/>
        <end position="125"/>
    </location>
</feature>
<proteinExistence type="predicted"/>
<feature type="domain" description="YceM-like C-terminal" evidence="2">
    <location>
        <begin position="148"/>
        <end position="251"/>
    </location>
</feature>
<comment type="caution">
    <text evidence="3">The sequence shown here is derived from an EMBL/GenBank/DDBJ whole genome shotgun (WGS) entry which is preliminary data.</text>
</comment>
<dbReference type="SUPFAM" id="SSF51735">
    <property type="entry name" value="NAD(P)-binding Rossmann-fold domains"/>
    <property type="match status" value="1"/>
</dbReference>
<organism evidence="3 4">
    <name type="scientific">Paenibacillus phyllosphaerae</name>
    <dbReference type="NCBI Taxonomy" id="274593"/>
    <lineage>
        <taxon>Bacteria</taxon>
        <taxon>Bacillati</taxon>
        <taxon>Bacillota</taxon>
        <taxon>Bacilli</taxon>
        <taxon>Bacillales</taxon>
        <taxon>Paenibacillaceae</taxon>
        <taxon>Paenibacillus</taxon>
    </lineage>
</organism>